<dbReference type="AlphaFoldDB" id="A0A9Q0GET7"/>
<organism evidence="1 2">
    <name type="scientific">Turnera subulata</name>
    <dbReference type="NCBI Taxonomy" id="218843"/>
    <lineage>
        <taxon>Eukaryota</taxon>
        <taxon>Viridiplantae</taxon>
        <taxon>Streptophyta</taxon>
        <taxon>Embryophyta</taxon>
        <taxon>Tracheophyta</taxon>
        <taxon>Spermatophyta</taxon>
        <taxon>Magnoliopsida</taxon>
        <taxon>eudicotyledons</taxon>
        <taxon>Gunneridae</taxon>
        <taxon>Pentapetalae</taxon>
        <taxon>rosids</taxon>
        <taxon>fabids</taxon>
        <taxon>Malpighiales</taxon>
        <taxon>Passifloraceae</taxon>
        <taxon>Turnera</taxon>
    </lineage>
</organism>
<dbReference type="EMBL" id="JAKUCV010001085">
    <property type="protein sequence ID" value="KAJ4847760.1"/>
    <property type="molecule type" value="Genomic_DNA"/>
</dbReference>
<evidence type="ECO:0000313" key="2">
    <source>
        <dbReference type="Proteomes" id="UP001141552"/>
    </source>
</evidence>
<dbReference type="Proteomes" id="UP001141552">
    <property type="component" value="Unassembled WGS sequence"/>
</dbReference>
<accession>A0A9Q0GET7</accession>
<comment type="caution">
    <text evidence="1">The sequence shown here is derived from an EMBL/GenBank/DDBJ whole genome shotgun (WGS) entry which is preliminary data.</text>
</comment>
<keyword evidence="2" id="KW-1185">Reference proteome</keyword>
<proteinExistence type="predicted"/>
<sequence length="72" mass="8348">MLIMPRISNSNSIQNASTTSIIGQSNRMHKVGEDWKHQTCQKQHCKDKAFRVKVYVRLAFHIHNVLENKVSN</sequence>
<reference evidence="1" key="2">
    <citation type="journal article" date="2023" name="Plants (Basel)">
        <title>Annotation of the Turnera subulata (Passifloraceae) Draft Genome Reveals the S-Locus Evolved after the Divergence of Turneroideae from Passifloroideae in a Stepwise Manner.</title>
        <authorList>
            <person name="Henning P.M."/>
            <person name="Roalson E.H."/>
            <person name="Mir W."/>
            <person name="McCubbin A.G."/>
            <person name="Shore J.S."/>
        </authorList>
    </citation>
    <scope>NUCLEOTIDE SEQUENCE</scope>
    <source>
        <strain evidence="1">F60SS</strain>
    </source>
</reference>
<evidence type="ECO:0000313" key="1">
    <source>
        <dbReference type="EMBL" id="KAJ4847760.1"/>
    </source>
</evidence>
<protein>
    <submittedName>
        <fullName evidence="1">Uncharacterized protein</fullName>
    </submittedName>
</protein>
<reference evidence="1" key="1">
    <citation type="submission" date="2022-02" db="EMBL/GenBank/DDBJ databases">
        <authorList>
            <person name="Henning P.M."/>
            <person name="McCubbin A.G."/>
            <person name="Shore J.S."/>
        </authorList>
    </citation>
    <scope>NUCLEOTIDE SEQUENCE</scope>
    <source>
        <strain evidence="1">F60SS</strain>
        <tissue evidence="1">Leaves</tissue>
    </source>
</reference>
<name>A0A9Q0GET7_9ROSI</name>
<gene>
    <name evidence="1" type="ORF">Tsubulata_038021</name>
</gene>